<dbReference type="InterPro" id="IPR003797">
    <property type="entry name" value="DegV"/>
</dbReference>
<dbReference type="InterPro" id="IPR050270">
    <property type="entry name" value="DegV_domain_contain"/>
</dbReference>
<dbReference type="PROSITE" id="PS51482">
    <property type="entry name" value="DEGV"/>
    <property type="match status" value="1"/>
</dbReference>
<dbReference type="EMBL" id="FNID01000014">
    <property type="protein sequence ID" value="SDN23213.1"/>
    <property type="molecule type" value="Genomic_DNA"/>
</dbReference>
<evidence type="ECO:0000313" key="3">
    <source>
        <dbReference type="Proteomes" id="UP000199182"/>
    </source>
</evidence>
<organism evidence="2 3">
    <name type="scientific">Acetanaerobacterium elongatum</name>
    <dbReference type="NCBI Taxonomy" id="258515"/>
    <lineage>
        <taxon>Bacteria</taxon>
        <taxon>Bacillati</taxon>
        <taxon>Bacillota</taxon>
        <taxon>Clostridia</taxon>
        <taxon>Eubacteriales</taxon>
        <taxon>Oscillospiraceae</taxon>
        <taxon>Acetanaerobacterium</taxon>
    </lineage>
</organism>
<evidence type="ECO:0000313" key="2">
    <source>
        <dbReference type="EMBL" id="SDN23213.1"/>
    </source>
</evidence>
<dbReference type="RefSeq" id="WP_092639761.1">
    <property type="nucleotide sequence ID" value="NZ_FNID01000014.1"/>
</dbReference>
<dbReference type="InterPro" id="IPR043168">
    <property type="entry name" value="DegV_C"/>
</dbReference>
<keyword evidence="3" id="KW-1185">Reference proteome</keyword>
<dbReference type="Proteomes" id="UP000199182">
    <property type="component" value="Unassembled WGS sequence"/>
</dbReference>
<evidence type="ECO:0000256" key="1">
    <source>
        <dbReference type="ARBA" id="ARBA00023121"/>
    </source>
</evidence>
<protein>
    <submittedName>
        <fullName evidence="2">EDD domain protein, DegV family</fullName>
    </submittedName>
</protein>
<name>A0A1G9ZRE7_9FIRM</name>
<reference evidence="2 3" key="1">
    <citation type="submission" date="2016-10" db="EMBL/GenBank/DDBJ databases">
        <authorList>
            <person name="de Groot N.N."/>
        </authorList>
    </citation>
    <scope>NUCLEOTIDE SEQUENCE [LARGE SCALE GENOMIC DNA]</scope>
    <source>
        <strain evidence="2 3">CGMCC 1.5012</strain>
    </source>
</reference>
<proteinExistence type="predicted"/>
<dbReference type="Gene3D" id="3.30.1180.10">
    <property type="match status" value="1"/>
</dbReference>
<dbReference type="STRING" id="258515.SAMN05192585_1146"/>
<dbReference type="OrthoDB" id="9781230at2"/>
<sequence length="279" mass="31098">MIKISADSTCDLSPELVKALDITITPLGIVVGGENFHDGVDIFPSDIFRYVDKENKTCKTAAVNVYEYQQVFKRLSSQYEAVIHICISADFSSCFQNASVAAQDFDNVYVVDSRNLSTGSGHVVFDAALMAREGLAPEEIVRRLQALVPKVEASFVIDRLEYLHKGGRCSTVAKLGANLLQLKPCIEVINGKMTVGKKYRGRFDTCLEAYVKDRLCDRTDIDYSRLFITHPQCTPETVALVKRTVEQYAHFDEVYETNAGCTVSNHCGPFTLGILFKRK</sequence>
<dbReference type="PANTHER" id="PTHR33434">
    <property type="entry name" value="DEGV DOMAIN-CONTAINING PROTEIN DR_1986-RELATED"/>
    <property type="match status" value="1"/>
</dbReference>
<dbReference type="Pfam" id="PF02645">
    <property type="entry name" value="DegV"/>
    <property type="match status" value="1"/>
</dbReference>
<gene>
    <name evidence="2" type="ORF">SAMN05192585_1146</name>
</gene>
<dbReference type="Gene3D" id="3.40.50.10170">
    <property type="match status" value="1"/>
</dbReference>
<accession>A0A1G9ZRE7</accession>
<dbReference type="NCBIfam" id="TIGR00762">
    <property type="entry name" value="DegV"/>
    <property type="match status" value="1"/>
</dbReference>
<dbReference type="GO" id="GO:0008289">
    <property type="term" value="F:lipid binding"/>
    <property type="evidence" value="ECO:0007669"/>
    <property type="project" value="UniProtKB-KW"/>
</dbReference>
<dbReference type="SUPFAM" id="SSF82549">
    <property type="entry name" value="DAK1/DegV-like"/>
    <property type="match status" value="1"/>
</dbReference>
<dbReference type="AlphaFoldDB" id="A0A1G9ZRE7"/>
<dbReference type="PANTHER" id="PTHR33434:SF2">
    <property type="entry name" value="FATTY ACID-BINDING PROTEIN TM_1468"/>
    <property type="match status" value="1"/>
</dbReference>
<keyword evidence="1" id="KW-0446">Lipid-binding</keyword>